<proteinExistence type="predicted"/>
<dbReference type="EMBL" id="BMNH01000021">
    <property type="protein sequence ID" value="GGO76894.1"/>
    <property type="molecule type" value="Genomic_DNA"/>
</dbReference>
<protein>
    <submittedName>
        <fullName evidence="1">Uncharacterized protein</fullName>
    </submittedName>
</protein>
<reference evidence="1" key="2">
    <citation type="submission" date="2020-09" db="EMBL/GenBank/DDBJ databases">
        <authorList>
            <person name="Sun Q."/>
            <person name="Zhou Y."/>
        </authorList>
    </citation>
    <scope>NUCLEOTIDE SEQUENCE</scope>
    <source>
        <strain evidence="1">CGMCC 4.7368</strain>
    </source>
</reference>
<accession>A0A917Z725</accession>
<reference evidence="1" key="1">
    <citation type="journal article" date="2014" name="Int. J. Syst. Evol. Microbiol.">
        <title>Complete genome sequence of Corynebacterium casei LMG S-19264T (=DSM 44701T), isolated from a smear-ripened cheese.</title>
        <authorList>
            <consortium name="US DOE Joint Genome Institute (JGI-PGF)"/>
            <person name="Walter F."/>
            <person name="Albersmeier A."/>
            <person name="Kalinowski J."/>
            <person name="Ruckert C."/>
        </authorList>
    </citation>
    <scope>NUCLEOTIDE SEQUENCE</scope>
    <source>
        <strain evidence="1">CGMCC 4.7368</strain>
    </source>
</reference>
<evidence type="ECO:0000313" key="2">
    <source>
        <dbReference type="Proteomes" id="UP000646523"/>
    </source>
</evidence>
<gene>
    <name evidence="1" type="ORF">GCM10012289_55270</name>
</gene>
<sequence length="209" mass="21979">MLKPADGLPDHGCGGLGQVAHGALTSSPLSMCEGSGLYLGYNTLPDPPFPMVGFLPYECGPGAAAVDPATLLRMLADSIRASPVPPKGSFDQARQRLAAAMRVDAVVLVVAARAMTPEHSQAARALLANLAEGYYREGDAEACVDAREAAVALGVDRAGGQVALIVDRDPSGRHDVPRRIEVRPEGMLFELLGEVLDAQYTWTRAAFAL</sequence>
<comment type="caution">
    <text evidence="1">The sequence shown here is derived from an EMBL/GenBank/DDBJ whole genome shotgun (WGS) entry which is preliminary data.</text>
</comment>
<dbReference type="AlphaFoldDB" id="A0A917Z725"/>
<keyword evidence="2" id="KW-1185">Reference proteome</keyword>
<dbReference type="Proteomes" id="UP000646523">
    <property type="component" value="Unassembled WGS sequence"/>
</dbReference>
<evidence type="ECO:0000313" key="1">
    <source>
        <dbReference type="EMBL" id="GGO76894.1"/>
    </source>
</evidence>
<organism evidence="1 2">
    <name type="scientific">Nonomuraea cavernae</name>
    <dbReference type="NCBI Taxonomy" id="2045107"/>
    <lineage>
        <taxon>Bacteria</taxon>
        <taxon>Bacillati</taxon>
        <taxon>Actinomycetota</taxon>
        <taxon>Actinomycetes</taxon>
        <taxon>Streptosporangiales</taxon>
        <taxon>Streptosporangiaceae</taxon>
        <taxon>Nonomuraea</taxon>
    </lineage>
</organism>
<name>A0A917Z725_9ACTN</name>